<proteinExistence type="predicted"/>
<dbReference type="OrthoDB" id="10537988at2759"/>
<evidence type="ECO:0000313" key="3">
    <source>
        <dbReference type="Proteomes" id="UP000278143"/>
    </source>
</evidence>
<name>A0A4V1J228_9FUNG</name>
<dbReference type="EMBL" id="KZ989268">
    <property type="protein sequence ID" value="RKP27109.1"/>
    <property type="molecule type" value="Genomic_DNA"/>
</dbReference>
<feature type="compositionally biased region" description="Polar residues" evidence="1">
    <location>
        <begin position="1"/>
        <end position="18"/>
    </location>
</feature>
<organism evidence="2 3">
    <name type="scientific">Syncephalis pseudoplumigaleata</name>
    <dbReference type="NCBI Taxonomy" id="1712513"/>
    <lineage>
        <taxon>Eukaryota</taxon>
        <taxon>Fungi</taxon>
        <taxon>Fungi incertae sedis</taxon>
        <taxon>Zoopagomycota</taxon>
        <taxon>Zoopagomycotina</taxon>
        <taxon>Zoopagomycetes</taxon>
        <taxon>Zoopagales</taxon>
        <taxon>Piptocephalidaceae</taxon>
        <taxon>Syncephalis</taxon>
    </lineage>
</organism>
<sequence>MSYQSQNGPLHTQPAASRTSEEYAAPLPPPSSADASPYGTVNSTALSVPGKAQQHARTPSSSSIADQHRRDSAAYTSNGVAIPPPVVVVQQPTAQSAMTADHSRQQQQVDGESHIGASFGGGSGGSQRRDALLAAGLATSDEADDGAHGRVKNSAAASEGWRPNGYDQYGNDALARALADEEAEEKRRNEGGCCCCCGTRGSDGVEATCCICVLCCGLGQLFGFR</sequence>
<gene>
    <name evidence="2" type="ORF">SYNPS1DRAFT_27226</name>
</gene>
<keyword evidence="3" id="KW-1185">Reference proteome</keyword>
<feature type="region of interest" description="Disordered" evidence="1">
    <location>
        <begin position="92"/>
        <end position="127"/>
    </location>
</feature>
<dbReference type="AlphaFoldDB" id="A0A4V1J228"/>
<protein>
    <submittedName>
        <fullName evidence="2">Uncharacterized protein</fullName>
    </submittedName>
</protein>
<feature type="region of interest" description="Disordered" evidence="1">
    <location>
        <begin position="142"/>
        <end position="163"/>
    </location>
</feature>
<feature type="region of interest" description="Disordered" evidence="1">
    <location>
        <begin position="1"/>
        <end position="79"/>
    </location>
</feature>
<reference evidence="3" key="1">
    <citation type="journal article" date="2018" name="Nat. Microbiol.">
        <title>Leveraging single-cell genomics to expand the fungal tree of life.</title>
        <authorList>
            <person name="Ahrendt S.R."/>
            <person name="Quandt C.A."/>
            <person name="Ciobanu D."/>
            <person name="Clum A."/>
            <person name="Salamov A."/>
            <person name="Andreopoulos B."/>
            <person name="Cheng J.F."/>
            <person name="Woyke T."/>
            <person name="Pelin A."/>
            <person name="Henrissat B."/>
            <person name="Reynolds N.K."/>
            <person name="Benny G.L."/>
            <person name="Smith M.E."/>
            <person name="James T.Y."/>
            <person name="Grigoriev I.V."/>
        </authorList>
    </citation>
    <scope>NUCLEOTIDE SEQUENCE [LARGE SCALE GENOMIC DNA]</scope>
    <source>
        <strain evidence="3">Benny S71-1</strain>
    </source>
</reference>
<feature type="compositionally biased region" description="Polar residues" evidence="1">
    <location>
        <begin position="55"/>
        <end position="65"/>
    </location>
</feature>
<evidence type="ECO:0000256" key="1">
    <source>
        <dbReference type="SAM" id="MobiDB-lite"/>
    </source>
</evidence>
<accession>A0A4V1J228</accession>
<dbReference type="Proteomes" id="UP000278143">
    <property type="component" value="Unassembled WGS sequence"/>
</dbReference>
<evidence type="ECO:0000313" key="2">
    <source>
        <dbReference type="EMBL" id="RKP27109.1"/>
    </source>
</evidence>